<dbReference type="CDD" id="cd00198">
    <property type="entry name" value="vWFA"/>
    <property type="match status" value="1"/>
</dbReference>
<evidence type="ECO:0000313" key="2">
    <source>
        <dbReference type="Proteomes" id="UP000035704"/>
    </source>
</evidence>
<dbReference type="RefSeq" id="WP_044826376.1">
    <property type="nucleotide sequence ID" value="NZ_CP009687.1"/>
</dbReference>
<dbReference type="Pfam" id="PF13519">
    <property type="entry name" value="VWA_2"/>
    <property type="match status" value="1"/>
</dbReference>
<dbReference type="InterPro" id="IPR036465">
    <property type="entry name" value="vWFA_dom_sf"/>
</dbReference>
<keyword evidence="2" id="KW-1185">Reference proteome</keyword>
<dbReference type="AlphaFoldDB" id="A0A0D8I6C1"/>
<reference evidence="1 2" key="1">
    <citation type="submission" date="2014-10" db="EMBL/GenBank/DDBJ databases">
        <title>Genome sequence of Clostridium aceticum DSM 1496.</title>
        <authorList>
            <person name="Poehlein A."/>
            <person name="Schiel-Bengelsdorf B."/>
            <person name="Gottschalk G."/>
            <person name="Duerre P."/>
            <person name="Daniel R."/>
        </authorList>
    </citation>
    <scope>NUCLEOTIDE SEQUENCE [LARGE SCALE GENOMIC DNA]</scope>
    <source>
        <strain evidence="1 2">DSM 1496</strain>
    </source>
</reference>
<accession>A0A0D8I6C1</accession>
<evidence type="ECO:0000313" key="1">
    <source>
        <dbReference type="EMBL" id="AKL97111.1"/>
    </source>
</evidence>
<dbReference type="PATRIC" id="fig|84022.5.peg.2520"/>
<gene>
    <name evidence="1" type="ORF">CACET_c36830</name>
</gene>
<name>A0A0D8I6C1_9CLOT</name>
<dbReference type="SUPFAM" id="SSF53300">
    <property type="entry name" value="vWA-like"/>
    <property type="match status" value="2"/>
</dbReference>
<dbReference type="Gene3D" id="3.40.50.410">
    <property type="entry name" value="von Willebrand factor, type A domain"/>
    <property type="match status" value="1"/>
</dbReference>
<proteinExistence type="predicted"/>
<dbReference type="KEGG" id="cace:CACET_c36830"/>
<dbReference type="OrthoDB" id="9806395at2"/>
<dbReference type="InterPro" id="IPR002035">
    <property type="entry name" value="VWF_A"/>
</dbReference>
<protein>
    <submittedName>
        <fullName evidence="1">Mg-chelatase subunit ChlD</fullName>
    </submittedName>
</protein>
<dbReference type="Proteomes" id="UP000035704">
    <property type="component" value="Chromosome"/>
</dbReference>
<organism evidence="1 2">
    <name type="scientific">Clostridium aceticum</name>
    <dbReference type="NCBI Taxonomy" id="84022"/>
    <lineage>
        <taxon>Bacteria</taxon>
        <taxon>Bacillati</taxon>
        <taxon>Bacillota</taxon>
        <taxon>Clostridia</taxon>
        <taxon>Eubacteriales</taxon>
        <taxon>Clostridiaceae</taxon>
        <taxon>Clostridium</taxon>
    </lineage>
</organism>
<sequence>MDNKQAVIKQIIIVTDGQSNVGGNPIFVAKEAFQKNIIVNTVGIIDQNQKEEKPLEEIIYIAEAGGGIHEYTYVDQLYQTMQSVTYKTVNRTLQETVNKQLKEMIGQDLHDMPPESRSKILQYIDSFADEVTLQCCILMDTSGSMANKMMMARHSILDLMDSFKGRKGKCDIALITYPGNVGEDYKVIHNFDDTEKDLEKRLYQIQPRGTTPTAPALRYAIELIENYHGESLGEEILQLEETMG</sequence>
<dbReference type="Pfam" id="PF00092">
    <property type="entry name" value="VWA"/>
    <property type="match status" value="1"/>
</dbReference>
<dbReference type="EMBL" id="CP009687">
    <property type="protein sequence ID" value="AKL97111.1"/>
    <property type="molecule type" value="Genomic_DNA"/>
</dbReference>
<dbReference type="STRING" id="84022.CACET_c36830"/>
<dbReference type="PROSITE" id="PS50234">
    <property type="entry name" value="VWFA"/>
    <property type="match status" value="2"/>
</dbReference>